<feature type="domain" description="Siphovirus-type tail component RIFT-related" evidence="1">
    <location>
        <begin position="26"/>
        <end position="131"/>
    </location>
</feature>
<dbReference type="InterPro" id="IPR006520">
    <property type="entry name" value="Dit_BPSPP_N"/>
</dbReference>
<dbReference type="EMBL" id="PZJG01000001">
    <property type="protein sequence ID" value="RAK50205.1"/>
    <property type="molecule type" value="Genomic_DNA"/>
</dbReference>
<evidence type="ECO:0008006" key="5">
    <source>
        <dbReference type="Google" id="ProtNLM"/>
    </source>
</evidence>
<dbReference type="InterPro" id="IPR008841">
    <property type="entry name" value="Siphovirus-type_tail_N"/>
</dbReference>
<feature type="domain" description="Siphovirus-type tail component C-terminal" evidence="2">
    <location>
        <begin position="186"/>
        <end position="274"/>
    </location>
</feature>
<gene>
    <name evidence="3" type="ORF">BHX94_01710</name>
</gene>
<evidence type="ECO:0000259" key="2">
    <source>
        <dbReference type="Pfam" id="PF22768"/>
    </source>
</evidence>
<protein>
    <recommendedName>
        <fullName evidence="5">Phage tail protein</fullName>
    </recommendedName>
</protein>
<name>A0A328A6V8_9STAP</name>
<sequence>MVNSITLDGYDIMNDGLFIEGDELESPFSSGYKRNVLTLPGRPGAIHLKDEVNPIQFDFPISFVGLDQLELQQAMRKIKKRLIDSDGKPKVVKMICSWEPDIYYNVMLTDKEFENKSKWQRISDYTLSFICFDGFGMLVGETSLLWGDTKVLMFSYNYTFNESATVSTKSFTSDGTMIIDNKGFNTKPIIKIKGSGTNIYVSMNGVSQMIPKLSNQEIIIDTEVFDVYLNGVRNLDAVFNLNWIDFILVPGNNTVSINGINLNIEVTIDFKERFY</sequence>
<accession>A0A328A6V8</accession>
<dbReference type="Pfam" id="PF05709">
    <property type="entry name" value="Sipho_tail"/>
    <property type="match status" value="1"/>
</dbReference>
<comment type="caution">
    <text evidence="3">The sequence shown here is derived from an EMBL/GenBank/DDBJ whole genome shotgun (WGS) entry which is preliminary data.</text>
</comment>
<evidence type="ECO:0000313" key="3">
    <source>
        <dbReference type="EMBL" id="RAK50205.1"/>
    </source>
</evidence>
<dbReference type="Pfam" id="PF22768">
    <property type="entry name" value="SPP1_Dit"/>
    <property type="match status" value="1"/>
</dbReference>
<organism evidence="3 4">
    <name type="scientific">Macrococcoides bohemicum</name>
    <dbReference type="NCBI Taxonomy" id="1903056"/>
    <lineage>
        <taxon>Bacteria</taxon>
        <taxon>Bacillati</taxon>
        <taxon>Bacillota</taxon>
        <taxon>Bacilli</taxon>
        <taxon>Bacillales</taxon>
        <taxon>Staphylococcaceae</taxon>
        <taxon>Macrococcoides</taxon>
    </lineage>
</organism>
<dbReference type="AlphaFoldDB" id="A0A328A6V8"/>
<dbReference type="NCBIfam" id="TIGR01633">
    <property type="entry name" value="phi3626_gp14_N"/>
    <property type="match status" value="1"/>
</dbReference>
<dbReference type="Proteomes" id="UP000249579">
    <property type="component" value="Unassembled WGS sequence"/>
</dbReference>
<dbReference type="OrthoDB" id="3078561at2"/>
<dbReference type="Gene3D" id="2.40.30.200">
    <property type="match status" value="1"/>
</dbReference>
<evidence type="ECO:0000313" key="4">
    <source>
        <dbReference type="Proteomes" id="UP000249579"/>
    </source>
</evidence>
<reference evidence="3 4" key="1">
    <citation type="journal article" date="2018" name="Front. Microbiol.">
        <title>Description and Comparative Genomics of Macrococcus caseolyticus subsp. hominis subsp. nov., Macrococcus goetzii sp. nov., Macrococcus epidermidis sp. nov., and Macrococcus bohemicus sp. nov., Novel Macrococci From Human Clinical Material With Virulence Potential and Suspected Uptake of Foreign DNA by Natural Transformation.</title>
        <authorList>
            <person name="Maslanova I."/>
            <person name="Wertheimer Z."/>
            <person name="Sedlacek I."/>
            <person name="Svec P."/>
            <person name="Indrakova A."/>
            <person name="Kovarovic V."/>
            <person name="Schumann P."/>
            <person name="Sproer C."/>
            <person name="Kralova S."/>
            <person name="Sedo O."/>
            <person name="Kristofova L."/>
            <person name="Vrbovska V."/>
            <person name="Fuzik T."/>
            <person name="Petras P."/>
            <person name="Zdrahal Z."/>
            <person name="Ruzickova V."/>
            <person name="Doskar J."/>
            <person name="Pantucek R."/>
        </authorList>
    </citation>
    <scope>NUCLEOTIDE SEQUENCE [LARGE SCALE GENOMIC DNA]</scope>
    <source>
        <strain evidence="3 4">03/115</strain>
    </source>
</reference>
<evidence type="ECO:0000259" key="1">
    <source>
        <dbReference type="Pfam" id="PF05709"/>
    </source>
</evidence>
<dbReference type="InterPro" id="IPR054738">
    <property type="entry name" value="Siphovirus-type_tail_C"/>
</dbReference>
<proteinExistence type="predicted"/>
<dbReference type="RefSeq" id="WP_111744752.1">
    <property type="nucleotide sequence ID" value="NZ_JBHSQY010000001.1"/>
</dbReference>